<comment type="subcellular location">
    <subcellularLocation>
        <location evidence="2">Nucleus</location>
        <location evidence="2">Nucleolus</location>
    </subcellularLocation>
</comment>
<dbReference type="EMBL" id="JANIEX010000187">
    <property type="protein sequence ID" value="KAJ3571399.1"/>
    <property type="molecule type" value="Genomic_DNA"/>
</dbReference>
<evidence type="ECO:0000313" key="7">
    <source>
        <dbReference type="EMBL" id="KAJ3571399.1"/>
    </source>
</evidence>
<organism evidence="7 8">
    <name type="scientific">Leucocoprinus birnbaumii</name>
    <dbReference type="NCBI Taxonomy" id="56174"/>
    <lineage>
        <taxon>Eukaryota</taxon>
        <taxon>Fungi</taxon>
        <taxon>Dikarya</taxon>
        <taxon>Basidiomycota</taxon>
        <taxon>Agaricomycotina</taxon>
        <taxon>Agaricomycetes</taxon>
        <taxon>Agaricomycetidae</taxon>
        <taxon>Agaricales</taxon>
        <taxon>Agaricineae</taxon>
        <taxon>Agaricaceae</taxon>
        <taxon>Leucocoprinus</taxon>
    </lineage>
</organism>
<evidence type="ECO:0000256" key="4">
    <source>
        <dbReference type="ARBA" id="ARBA00022552"/>
    </source>
</evidence>
<comment type="function">
    <text evidence="1">Involved in nucleolar processing of pre-18S ribosomal RNA.</text>
</comment>
<evidence type="ECO:0000313" key="8">
    <source>
        <dbReference type="Proteomes" id="UP001213000"/>
    </source>
</evidence>
<dbReference type="PANTHER" id="PTHR12838">
    <property type="entry name" value="U3 SMALL NUCLEOLAR RNA-ASSOCIATED PROTEIN 11"/>
    <property type="match status" value="1"/>
</dbReference>
<keyword evidence="4" id="KW-0698">rRNA processing</keyword>
<protein>
    <recommendedName>
        <fullName evidence="9">U3 small nucleolar RNA-associated protein 11</fullName>
    </recommendedName>
</protein>
<evidence type="ECO:0008006" key="9">
    <source>
        <dbReference type="Google" id="ProtNLM"/>
    </source>
</evidence>
<sequence length="351" mass="40608">MTSSLRNSLHRRNHKERSQLAHRTKLGILEKHKDYVQRARDYHSKQDRLNRLRQKAADRNKDEFYFSMVKEKTKRGVHVKDRGNAALPVDIVKVLKTQDENYVRTMRASNYKKIDKIKNQLATMADLIKNPLNEEDHEGLGEEDVKLLREVGVLQNSAKALGKRKAKHIVFADSAEEARLLTQQSRSATSESLSAVSEPQTQPKSTLDLGWKSDEPKRKRRKSSQNQQTDILQGTGNNEDLEADDLDTADDDESNSSASTKRRLLRELSARLRRDTQLRYAQREFEMQRLLMGKGARSKIAGVEKVNGDSESEEDEDEIDARKGRRRAPAKKVNEDLYKPRVYKWKMERKR</sequence>
<dbReference type="Pfam" id="PF03998">
    <property type="entry name" value="Utp11"/>
    <property type="match status" value="1"/>
</dbReference>
<feature type="compositionally biased region" description="Acidic residues" evidence="6">
    <location>
        <begin position="310"/>
        <end position="319"/>
    </location>
</feature>
<feature type="compositionally biased region" description="Acidic residues" evidence="6">
    <location>
        <begin position="239"/>
        <end position="254"/>
    </location>
</feature>
<feature type="compositionally biased region" description="Polar residues" evidence="6">
    <location>
        <begin position="224"/>
        <end position="238"/>
    </location>
</feature>
<evidence type="ECO:0000256" key="5">
    <source>
        <dbReference type="ARBA" id="ARBA00023242"/>
    </source>
</evidence>
<dbReference type="AlphaFoldDB" id="A0AAD5VYK7"/>
<reference evidence="7" key="1">
    <citation type="submission" date="2022-07" db="EMBL/GenBank/DDBJ databases">
        <title>Genome Sequence of Leucocoprinus birnbaumii.</title>
        <authorList>
            <person name="Buettner E."/>
        </authorList>
    </citation>
    <scope>NUCLEOTIDE SEQUENCE</scope>
    <source>
        <strain evidence="7">VT141</strain>
    </source>
</reference>
<gene>
    <name evidence="7" type="ORF">NP233_g3773</name>
</gene>
<proteinExistence type="inferred from homology"/>
<accession>A0AAD5VYK7</accession>
<dbReference type="Proteomes" id="UP001213000">
    <property type="component" value="Unassembled WGS sequence"/>
</dbReference>
<feature type="region of interest" description="Disordered" evidence="6">
    <location>
        <begin position="182"/>
        <end position="261"/>
    </location>
</feature>
<comment type="similarity">
    <text evidence="3">Belongs to the UTP11 family.</text>
</comment>
<evidence type="ECO:0000256" key="1">
    <source>
        <dbReference type="ARBA" id="ARBA00004099"/>
    </source>
</evidence>
<comment type="caution">
    <text evidence="7">The sequence shown here is derived from an EMBL/GenBank/DDBJ whole genome shotgun (WGS) entry which is preliminary data.</text>
</comment>
<evidence type="ECO:0000256" key="6">
    <source>
        <dbReference type="SAM" id="MobiDB-lite"/>
    </source>
</evidence>
<dbReference type="InterPro" id="IPR007144">
    <property type="entry name" value="SSU_processome_Utp11"/>
</dbReference>
<dbReference type="GO" id="GO:0006364">
    <property type="term" value="P:rRNA processing"/>
    <property type="evidence" value="ECO:0007669"/>
    <property type="project" value="UniProtKB-KW"/>
</dbReference>
<keyword evidence="8" id="KW-1185">Reference proteome</keyword>
<keyword evidence="5" id="KW-0539">Nucleus</keyword>
<dbReference type="PANTHER" id="PTHR12838:SF0">
    <property type="entry name" value="U3 SMALL NUCLEOLAR RNA-ASSOCIATED PROTEIN 11-RELATED"/>
    <property type="match status" value="1"/>
</dbReference>
<evidence type="ECO:0000256" key="2">
    <source>
        <dbReference type="ARBA" id="ARBA00004604"/>
    </source>
</evidence>
<feature type="region of interest" description="Disordered" evidence="6">
    <location>
        <begin position="294"/>
        <end position="333"/>
    </location>
</feature>
<dbReference type="GO" id="GO:0032040">
    <property type="term" value="C:small-subunit processome"/>
    <property type="evidence" value="ECO:0007669"/>
    <property type="project" value="InterPro"/>
</dbReference>
<evidence type="ECO:0000256" key="3">
    <source>
        <dbReference type="ARBA" id="ARBA00008105"/>
    </source>
</evidence>
<feature type="compositionally biased region" description="Polar residues" evidence="6">
    <location>
        <begin position="182"/>
        <end position="205"/>
    </location>
</feature>
<name>A0AAD5VYK7_9AGAR</name>